<gene>
    <name evidence="1" type="ORF">XBW1_3550</name>
</gene>
<proteinExistence type="predicted"/>
<organism evidence="1 2">
    <name type="scientific">Xenorhabdus bovienii</name>
    <name type="common">Xenorhabdus nematophila subsp. bovienii</name>
    <dbReference type="NCBI Taxonomy" id="40576"/>
    <lineage>
        <taxon>Bacteria</taxon>
        <taxon>Pseudomonadati</taxon>
        <taxon>Pseudomonadota</taxon>
        <taxon>Gammaproteobacteria</taxon>
        <taxon>Enterobacterales</taxon>
        <taxon>Morganellaceae</taxon>
        <taxon>Xenorhabdus</taxon>
    </lineage>
</organism>
<sequence>MGHAFRVADLSKHMAENHVNILCTHESINAFKYLKSLDMNPIIQEKNTSIYKYIKDLEPDLIINDTLDTEENYINSIKKLCDKIITFEDMGDGVKKTDITINAVYSSASHPHVFYGHEYIDLRDEFISSERIKINYSVRKILLSFGGEDPNNLTLRFLKLLTKYMPMEDVTIIVITGPAYSFKEELINFLSNRKHRNIEWIHNIKSNISKYMLASDIAIVSNGRTVYELAALGIPSISISSNEREDLHNFPEVAGFFKLGLHSNISDDLFIIFLIKMLDYKTRLKIHKKTNGLDLKNGKKRIKNIIYTLLKN</sequence>
<dbReference type="Gene3D" id="3.40.50.11190">
    <property type="match status" value="1"/>
</dbReference>
<reference evidence="1 2" key="1">
    <citation type="submission" date="2014-02" db="EMBL/GenBank/DDBJ databases">
        <authorList>
            <person name="Genoscope - CEA"/>
        </authorList>
    </citation>
    <scope>NUCLEOTIDE SEQUENCE [LARGE SCALE GENOMIC DNA]</scope>
    <source>
        <strain evidence="1 2">CS03</strain>
    </source>
</reference>
<dbReference type="KEGG" id="xbv:XBW1_3550"/>
<protein>
    <submittedName>
        <fullName evidence="1">Uncharacterized protein</fullName>
    </submittedName>
</protein>
<dbReference type="AlphaFoldDB" id="A0A0B6XDN9"/>
<accession>A0A0B6XDN9</accession>
<name>A0A0B6XDN9_XENBV</name>
<dbReference type="Proteomes" id="UP000032930">
    <property type="component" value="Chromosome"/>
</dbReference>
<evidence type="ECO:0000313" key="2">
    <source>
        <dbReference type="Proteomes" id="UP000032930"/>
    </source>
</evidence>
<dbReference type="EMBL" id="FO818637">
    <property type="protein sequence ID" value="CDM90908.1"/>
    <property type="molecule type" value="Genomic_DNA"/>
</dbReference>
<dbReference type="SUPFAM" id="SSF53756">
    <property type="entry name" value="UDP-Glycosyltransferase/glycogen phosphorylase"/>
    <property type="match status" value="1"/>
</dbReference>
<dbReference type="Gene3D" id="3.40.50.2000">
    <property type="entry name" value="Glycogen Phosphorylase B"/>
    <property type="match status" value="1"/>
</dbReference>
<evidence type="ECO:0000313" key="1">
    <source>
        <dbReference type="EMBL" id="CDM90908.1"/>
    </source>
</evidence>
<dbReference type="RefSeq" id="WP_046337290.1">
    <property type="nucleotide sequence ID" value="NZ_CAWMEF010000001.1"/>
</dbReference>